<reference evidence="1 2" key="1">
    <citation type="journal article" date="2017" name="Antonie Van Leeuwenhoek">
        <title>Rhizobium rhizosphaerae sp. nov., a novel species isolated from rice rhizosphere.</title>
        <authorList>
            <person name="Zhao J.J."/>
            <person name="Zhang J."/>
            <person name="Zhang R.J."/>
            <person name="Zhang C.W."/>
            <person name="Yin H.Q."/>
            <person name="Zhang X.X."/>
        </authorList>
    </citation>
    <scope>NUCLEOTIDE SEQUENCE [LARGE SCALE GENOMIC DNA]</scope>
    <source>
        <strain evidence="1 2">KMM 241</strain>
    </source>
</reference>
<protein>
    <submittedName>
        <fullName evidence="1">Uncharacterized protein</fullName>
    </submittedName>
</protein>
<dbReference type="Proteomes" id="UP000006263">
    <property type="component" value="Unassembled WGS sequence"/>
</dbReference>
<comment type="caution">
    <text evidence="1">The sequence shown here is derived from an EMBL/GenBank/DDBJ whole genome shotgun (WGS) entry which is preliminary data.</text>
</comment>
<dbReference type="EMBL" id="BAEP01000030">
    <property type="protein sequence ID" value="GAC23831.1"/>
    <property type="molecule type" value="Genomic_DNA"/>
</dbReference>
<name>K6YIN3_9ALTE</name>
<proteinExistence type="predicted"/>
<sequence length="43" mass="4896">MYIPATTELFSGLLNLKSLLSACQFQLASVDSRSQYENRITRE</sequence>
<organism evidence="1 2">
    <name type="scientific">Paraglaciecola mesophila KMM 241</name>
    <dbReference type="NCBI Taxonomy" id="1128912"/>
    <lineage>
        <taxon>Bacteria</taxon>
        <taxon>Pseudomonadati</taxon>
        <taxon>Pseudomonadota</taxon>
        <taxon>Gammaproteobacteria</taxon>
        <taxon>Alteromonadales</taxon>
        <taxon>Alteromonadaceae</taxon>
        <taxon>Paraglaciecola</taxon>
    </lineage>
</organism>
<accession>K6YIN3</accession>
<evidence type="ECO:0000313" key="2">
    <source>
        <dbReference type="Proteomes" id="UP000006263"/>
    </source>
</evidence>
<evidence type="ECO:0000313" key="1">
    <source>
        <dbReference type="EMBL" id="GAC23831.1"/>
    </source>
</evidence>
<dbReference type="AlphaFoldDB" id="K6YIN3"/>
<gene>
    <name evidence="1" type="ORF">GMES_1535</name>
</gene>